<evidence type="ECO:0000256" key="1">
    <source>
        <dbReference type="ARBA" id="ARBA00023125"/>
    </source>
</evidence>
<dbReference type="SUPFAM" id="SSF46689">
    <property type="entry name" value="Homeodomain-like"/>
    <property type="match status" value="1"/>
</dbReference>
<protein>
    <recommendedName>
        <fullName evidence="4">HTH tetR-type domain-containing protein</fullName>
    </recommendedName>
</protein>
<evidence type="ECO:0000256" key="2">
    <source>
        <dbReference type="PROSITE-ProRule" id="PRU00335"/>
    </source>
</evidence>
<reference evidence="5 6" key="1">
    <citation type="submission" date="2019-10" db="EMBL/GenBank/DDBJ databases">
        <title>Nocardia macrotermitis sp. nov. and Nocardia aurantia sp. nov., isolated from the gut of fungus growing-termite Macrotermes natalensis.</title>
        <authorList>
            <person name="Benndorf R."/>
            <person name="Schwitalla J."/>
            <person name="Martin K."/>
            <person name="De Beer W."/>
            <person name="Kaster A.-K."/>
            <person name="Vollmers J."/>
            <person name="Poulsen M."/>
            <person name="Beemelmanns C."/>
        </authorList>
    </citation>
    <scope>NUCLEOTIDE SEQUENCE [LARGE SCALE GENOMIC DNA]</scope>
    <source>
        <strain evidence="5 6">RB56</strain>
    </source>
</reference>
<dbReference type="Pfam" id="PF17925">
    <property type="entry name" value="TetR_C_20"/>
    <property type="match status" value="1"/>
</dbReference>
<feature type="domain" description="HTH tetR-type" evidence="4">
    <location>
        <begin position="1"/>
        <end position="51"/>
    </location>
</feature>
<feature type="region of interest" description="Disordered" evidence="3">
    <location>
        <begin position="175"/>
        <end position="224"/>
    </location>
</feature>
<comment type="caution">
    <text evidence="5">The sequence shown here is derived from an EMBL/GenBank/DDBJ whole genome shotgun (WGS) entry which is preliminary data.</text>
</comment>
<dbReference type="Proteomes" id="UP000431401">
    <property type="component" value="Unassembled WGS sequence"/>
</dbReference>
<dbReference type="EMBL" id="WEGI01000002">
    <property type="protein sequence ID" value="MQY25535.1"/>
    <property type="molecule type" value="Genomic_DNA"/>
</dbReference>
<name>A0A7K0DIA3_9NOCA</name>
<accession>A0A7K0DIA3</accession>
<sequence>MLTLLQTEGYDSVQLRRVARLSQASLATVYKLFSTRDELIVAAIVDWMAVNAYPDLAAPAPEETVYEGLMRLLRSVFQPWERSPGMLEAFHRARSGPGGTSLDVQGFDAVVPVAGQIFGGADPEYVADVGLVLTNMIYALIARFAERTIEIGEILPTLERVVRRLTVNNEIPAGQALNRRPAPGQEQPFYLDPAVMAPLRRRAEGRPASTDSDPESPAHRHGTG</sequence>
<dbReference type="GO" id="GO:0003677">
    <property type="term" value="F:DNA binding"/>
    <property type="evidence" value="ECO:0007669"/>
    <property type="project" value="UniProtKB-UniRule"/>
</dbReference>
<dbReference type="InterPro" id="IPR001647">
    <property type="entry name" value="HTH_TetR"/>
</dbReference>
<evidence type="ECO:0000259" key="4">
    <source>
        <dbReference type="PROSITE" id="PS50977"/>
    </source>
</evidence>
<dbReference type="Gene3D" id="1.10.357.10">
    <property type="entry name" value="Tetracycline Repressor, domain 2"/>
    <property type="match status" value="1"/>
</dbReference>
<keyword evidence="1 2" id="KW-0238">DNA-binding</keyword>
<dbReference type="InterPro" id="IPR009057">
    <property type="entry name" value="Homeodomain-like_sf"/>
</dbReference>
<keyword evidence="6" id="KW-1185">Reference proteome</keyword>
<dbReference type="Pfam" id="PF00440">
    <property type="entry name" value="TetR_N"/>
    <property type="match status" value="1"/>
</dbReference>
<evidence type="ECO:0000313" key="6">
    <source>
        <dbReference type="Proteomes" id="UP000431401"/>
    </source>
</evidence>
<feature type="DNA-binding region" description="H-T-H motif" evidence="2">
    <location>
        <begin position="14"/>
        <end position="33"/>
    </location>
</feature>
<dbReference type="AlphaFoldDB" id="A0A7K0DIA3"/>
<dbReference type="InterPro" id="IPR041642">
    <property type="entry name" value="KstR_C"/>
</dbReference>
<gene>
    <name evidence="5" type="ORF">NRB56_10920</name>
</gene>
<evidence type="ECO:0000256" key="3">
    <source>
        <dbReference type="SAM" id="MobiDB-lite"/>
    </source>
</evidence>
<evidence type="ECO:0000313" key="5">
    <source>
        <dbReference type="EMBL" id="MQY25535.1"/>
    </source>
</evidence>
<dbReference type="PROSITE" id="PS50977">
    <property type="entry name" value="HTH_TETR_2"/>
    <property type="match status" value="1"/>
</dbReference>
<organism evidence="5 6">
    <name type="scientific">Nocardia aurantia</name>
    <dbReference type="NCBI Taxonomy" id="2585199"/>
    <lineage>
        <taxon>Bacteria</taxon>
        <taxon>Bacillati</taxon>
        <taxon>Actinomycetota</taxon>
        <taxon>Actinomycetes</taxon>
        <taxon>Mycobacteriales</taxon>
        <taxon>Nocardiaceae</taxon>
        <taxon>Nocardia</taxon>
    </lineage>
</organism>
<proteinExistence type="predicted"/>